<dbReference type="GO" id="GO:0008810">
    <property type="term" value="F:cellulase activity"/>
    <property type="evidence" value="ECO:0007669"/>
    <property type="project" value="UniProtKB-EC"/>
</dbReference>
<feature type="chain" id="PRO_5040528300" description="Endoglucanase" evidence="10">
    <location>
        <begin position="24"/>
        <end position="493"/>
    </location>
</feature>
<gene>
    <name evidence="13" type="ORF">SHERM_04514</name>
</gene>
<evidence type="ECO:0000256" key="9">
    <source>
        <dbReference type="PROSITE-ProRule" id="PRU10060"/>
    </source>
</evidence>
<evidence type="ECO:0000256" key="3">
    <source>
        <dbReference type="ARBA" id="ARBA00022801"/>
    </source>
</evidence>
<dbReference type="EMBL" id="CACSLK010030308">
    <property type="protein sequence ID" value="CAA0837697.1"/>
    <property type="molecule type" value="Genomic_DNA"/>
</dbReference>
<dbReference type="Proteomes" id="UP001153555">
    <property type="component" value="Unassembled WGS sequence"/>
</dbReference>
<proteinExistence type="inferred from homology"/>
<keyword evidence="6 8" id="KW-0326">Glycosidase</keyword>
<dbReference type="GO" id="GO:0030245">
    <property type="term" value="P:cellulose catabolic process"/>
    <property type="evidence" value="ECO:0007669"/>
    <property type="project" value="UniProtKB-KW"/>
</dbReference>
<keyword evidence="14" id="KW-1185">Reference proteome</keyword>
<feature type="domain" description="Glycoside hydrolase family 9" evidence="12">
    <location>
        <begin position="34"/>
        <end position="484"/>
    </location>
</feature>
<feature type="active site" evidence="9">
    <location>
        <position position="471"/>
    </location>
</feature>
<accession>A0A9N7NTG8</accession>
<dbReference type="FunFam" id="1.50.10.10:FF:000020">
    <property type="entry name" value="Endoglucanase"/>
    <property type="match status" value="1"/>
</dbReference>
<dbReference type="InterPro" id="IPR018221">
    <property type="entry name" value="Glyco_hydro_9_His_AS"/>
</dbReference>
<feature type="region of interest" description="Disordered" evidence="11">
    <location>
        <begin position="436"/>
        <end position="468"/>
    </location>
</feature>
<keyword evidence="4 10" id="KW-0136">Cellulose degradation</keyword>
<evidence type="ECO:0000259" key="12">
    <source>
        <dbReference type="Pfam" id="PF00759"/>
    </source>
</evidence>
<evidence type="ECO:0000256" key="4">
    <source>
        <dbReference type="ARBA" id="ARBA00023001"/>
    </source>
</evidence>
<comment type="similarity">
    <text evidence="2 8 10">Belongs to the glycosyl hydrolase 9 (cellulase E) family.</text>
</comment>
<evidence type="ECO:0000256" key="7">
    <source>
        <dbReference type="ARBA" id="ARBA00023326"/>
    </source>
</evidence>
<evidence type="ECO:0000256" key="2">
    <source>
        <dbReference type="ARBA" id="ARBA00007072"/>
    </source>
</evidence>
<keyword evidence="5 8" id="KW-0119">Carbohydrate metabolism</keyword>
<evidence type="ECO:0000313" key="14">
    <source>
        <dbReference type="Proteomes" id="UP001153555"/>
    </source>
</evidence>
<evidence type="ECO:0000256" key="8">
    <source>
        <dbReference type="PROSITE-ProRule" id="PRU10059"/>
    </source>
</evidence>
<keyword evidence="10" id="KW-0732">Signal</keyword>
<feature type="active site" evidence="8">
    <location>
        <position position="411"/>
    </location>
</feature>
<feature type="active site" evidence="9">
    <location>
        <position position="462"/>
    </location>
</feature>
<feature type="compositionally biased region" description="Basic and acidic residues" evidence="11">
    <location>
        <begin position="456"/>
        <end position="465"/>
    </location>
</feature>
<reference evidence="13" key="1">
    <citation type="submission" date="2019-12" db="EMBL/GenBank/DDBJ databases">
        <authorList>
            <person name="Scholes J."/>
        </authorList>
    </citation>
    <scope>NUCLEOTIDE SEQUENCE</scope>
</reference>
<dbReference type="PROSITE" id="PS00592">
    <property type="entry name" value="GH9_2"/>
    <property type="match status" value="1"/>
</dbReference>
<dbReference type="Pfam" id="PF00759">
    <property type="entry name" value="Glyco_hydro_9"/>
    <property type="match status" value="1"/>
</dbReference>
<evidence type="ECO:0000256" key="6">
    <source>
        <dbReference type="ARBA" id="ARBA00023295"/>
    </source>
</evidence>
<evidence type="ECO:0000256" key="11">
    <source>
        <dbReference type="SAM" id="MobiDB-lite"/>
    </source>
</evidence>
<evidence type="ECO:0000256" key="5">
    <source>
        <dbReference type="ARBA" id="ARBA00023277"/>
    </source>
</evidence>
<evidence type="ECO:0000313" key="13">
    <source>
        <dbReference type="EMBL" id="CAA0837697.1"/>
    </source>
</evidence>
<name>A0A9N7NTG8_STRHE</name>
<dbReference type="OrthoDB" id="10257085at2759"/>
<dbReference type="EC" id="3.2.1.4" evidence="10"/>
<dbReference type="PANTHER" id="PTHR22298">
    <property type="entry name" value="ENDO-1,4-BETA-GLUCANASE"/>
    <property type="match status" value="1"/>
</dbReference>
<dbReference type="InterPro" id="IPR001701">
    <property type="entry name" value="Glyco_hydro_9"/>
</dbReference>
<dbReference type="InterPro" id="IPR012341">
    <property type="entry name" value="6hp_glycosidase-like_sf"/>
</dbReference>
<comment type="caution">
    <text evidence="13">The sequence shown here is derived from an EMBL/GenBank/DDBJ whole genome shotgun (WGS) entry which is preliminary data.</text>
</comment>
<protein>
    <recommendedName>
        <fullName evidence="10">Endoglucanase</fullName>
        <ecNumber evidence="10">3.2.1.4</ecNumber>
    </recommendedName>
</protein>
<dbReference type="InterPro" id="IPR008928">
    <property type="entry name" value="6-hairpin_glycosidase_sf"/>
</dbReference>
<evidence type="ECO:0000256" key="1">
    <source>
        <dbReference type="ARBA" id="ARBA00000966"/>
    </source>
</evidence>
<dbReference type="InterPro" id="IPR033126">
    <property type="entry name" value="Glyco_hydro_9_Asp/Glu_AS"/>
</dbReference>
<dbReference type="PROSITE" id="PS00698">
    <property type="entry name" value="GH9_3"/>
    <property type="match status" value="1"/>
</dbReference>
<dbReference type="Gene3D" id="1.50.10.10">
    <property type="match status" value="1"/>
</dbReference>
<comment type="catalytic activity">
    <reaction evidence="1 10">
        <text>Endohydrolysis of (1-&gt;4)-beta-D-glucosidic linkages in cellulose, lichenin and cereal beta-D-glucans.</text>
        <dbReference type="EC" id="3.2.1.4"/>
    </reaction>
</comment>
<dbReference type="AlphaFoldDB" id="A0A9N7NTG8"/>
<organism evidence="13 14">
    <name type="scientific">Striga hermonthica</name>
    <name type="common">Purple witchweed</name>
    <name type="synonym">Buchnera hermonthica</name>
    <dbReference type="NCBI Taxonomy" id="68872"/>
    <lineage>
        <taxon>Eukaryota</taxon>
        <taxon>Viridiplantae</taxon>
        <taxon>Streptophyta</taxon>
        <taxon>Embryophyta</taxon>
        <taxon>Tracheophyta</taxon>
        <taxon>Spermatophyta</taxon>
        <taxon>Magnoliopsida</taxon>
        <taxon>eudicotyledons</taxon>
        <taxon>Gunneridae</taxon>
        <taxon>Pentapetalae</taxon>
        <taxon>asterids</taxon>
        <taxon>lamiids</taxon>
        <taxon>Lamiales</taxon>
        <taxon>Orobanchaceae</taxon>
        <taxon>Buchnereae</taxon>
        <taxon>Striga</taxon>
    </lineage>
</organism>
<keyword evidence="7 8" id="KW-0624">Polysaccharide degradation</keyword>
<evidence type="ECO:0000256" key="10">
    <source>
        <dbReference type="RuleBase" id="RU361166"/>
    </source>
</evidence>
<dbReference type="SUPFAM" id="SSF48208">
    <property type="entry name" value="Six-hairpin glycosidases"/>
    <property type="match status" value="1"/>
</dbReference>
<sequence>MASAPCNFHFPLIIILFLSLQYPQPLVVDGAHDYRAALEKALLFFQGHRSGSLNGVRQDLAWRGDSGLTDGQSEHVNLTGGYYDAGDNVKFNLPMAFTATMLSWSIIDYGKRLGPQLSAARVAVRWATDYLLKCATARPGTLFAGVGDPNKDHACWERPEDMDTDRTAYYVSASKPGSDVAGETAAALAAASVVFRKADPSYSKKLQETAESVMDFANKYRGAYSDSLSPFVCPFYCSYSGYMDELGWGAAWLYRATKDDKYLKMYESFNINDSPNIFSWDNKFAGTYVLLARRSLVNKDPKFNAMNAKAQEFICNILPGSSTQYTPGGLIYKIDGTNLQYVTAITALVTTYAKYMSATHSHTSFKCADRTVTATVLRDLARKQIDYILGDNPMRMSYMVGYGPNFPRKIHHRGSSMPSIHVYRSHINCNDGFQYKDSPKPNPNELTGAIVGGPDSSDRFNDDRNNYGQTEPATYVNAAAIGTLAYFAGAKAK</sequence>
<feature type="signal peptide" evidence="10">
    <location>
        <begin position="1"/>
        <end position="23"/>
    </location>
</feature>
<keyword evidence="3 8" id="KW-0378">Hydrolase</keyword>